<evidence type="ECO:0000259" key="1">
    <source>
        <dbReference type="PROSITE" id="PS50076"/>
    </source>
</evidence>
<dbReference type="CDD" id="cd06257">
    <property type="entry name" value="DnaJ"/>
    <property type="match status" value="1"/>
</dbReference>
<feature type="domain" description="J" evidence="1">
    <location>
        <begin position="10"/>
        <end position="72"/>
    </location>
</feature>
<dbReference type="PROSITE" id="PS50076">
    <property type="entry name" value="DNAJ_2"/>
    <property type="match status" value="1"/>
</dbReference>
<reference evidence="2" key="1">
    <citation type="submission" date="2015-07" db="EMBL/GenBank/DDBJ databases">
        <title>Adaptation to a free-living lifestyle via gene acquisitions in the diplomonad Trepomonas sp. PC1.</title>
        <authorList>
            <person name="Xu F."/>
            <person name="Jerlstrom-Hultqvist J."/>
            <person name="Kolisko M."/>
            <person name="Simpson A.G.B."/>
            <person name="Roger A.J."/>
            <person name="Svard S.G."/>
            <person name="Andersson J.O."/>
        </authorList>
    </citation>
    <scope>NUCLEOTIDE SEQUENCE</scope>
    <source>
        <strain evidence="2">PC1</strain>
    </source>
</reference>
<dbReference type="EMBL" id="GDID01002816">
    <property type="protein sequence ID" value="JAP93790.1"/>
    <property type="molecule type" value="Transcribed_RNA"/>
</dbReference>
<name>A0A146KAE0_9EUKA</name>
<gene>
    <name evidence="2" type="ORF">TPC1_13781</name>
</gene>
<dbReference type="Gene3D" id="1.10.287.110">
    <property type="entry name" value="DnaJ domain"/>
    <property type="match status" value="1"/>
</dbReference>
<dbReference type="InterPro" id="IPR001623">
    <property type="entry name" value="DnaJ_domain"/>
</dbReference>
<proteinExistence type="predicted"/>
<dbReference type="Pfam" id="PF00226">
    <property type="entry name" value="DnaJ"/>
    <property type="match status" value="1"/>
</dbReference>
<dbReference type="SMART" id="SM00271">
    <property type="entry name" value="DnaJ"/>
    <property type="match status" value="1"/>
</dbReference>
<dbReference type="PANTHER" id="PTHR44924">
    <property type="entry name" value="DNAJ SUBFAMILY A MEMBER 2"/>
    <property type="match status" value="1"/>
</dbReference>
<dbReference type="SUPFAM" id="SSF46565">
    <property type="entry name" value="Chaperone J-domain"/>
    <property type="match status" value="1"/>
</dbReference>
<dbReference type="AlphaFoldDB" id="A0A146KAE0"/>
<accession>A0A146KAE0</accession>
<organism evidence="2">
    <name type="scientific">Trepomonas sp. PC1</name>
    <dbReference type="NCBI Taxonomy" id="1076344"/>
    <lineage>
        <taxon>Eukaryota</taxon>
        <taxon>Metamonada</taxon>
        <taxon>Diplomonadida</taxon>
        <taxon>Hexamitidae</taxon>
        <taxon>Hexamitinae</taxon>
        <taxon>Trepomonas</taxon>
    </lineage>
</organism>
<protein>
    <submittedName>
        <fullName evidence="2">Chaperone protein DnaJ</fullName>
    </submittedName>
</protein>
<evidence type="ECO:0000313" key="2">
    <source>
        <dbReference type="EMBL" id="JAP93790.1"/>
    </source>
</evidence>
<sequence>IDPETNQRFCYYKLISMDPEEQDTQVMKKLYLKACQKYHPDRNRENPHAETMFKYLQEAWTTLTSPQERSYY</sequence>
<feature type="non-terminal residue" evidence="2">
    <location>
        <position position="72"/>
    </location>
</feature>
<feature type="non-terminal residue" evidence="2">
    <location>
        <position position="1"/>
    </location>
</feature>
<dbReference type="PANTHER" id="PTHR44924:SF1">
    <property type="entry name" value="DNAJ SUBFAMILY A MEMBER 2"/>
    <property type="match status" value="1"/>
</dbReference>
<dbReference type="InterPro" id="IPR036869">
    <property type="entry name" value="J_dom_sf"/>
</dbReference>
<dbReference type="PRINTS" id="PR00625">
    <property type="entry name" value="JDOMAIN"/>
</dbReference>